<dbReference type="Proteomes" id="UP001160148">
    <property type="component" value="Unassembled WGS sequence"/>
</dbReference>
<dbReference type="EMBL" id="CARXXK010001108">
    <property type="protein sequence ID" value="CAI6373673.1"/>
    <property type="molecule type" value="Genomic_DNA"/>
</dbReference>
<evidence type="ECO:0000256" key="6">
    <source>
        <dbReference type="ARBA" id="ARBA00049075"/>
    </source>
</evidence>
<evidence type="ECO:0000256" key="7">
    <source>
        <dbReference type="ARBA" id="ARBA00049790"/>
    </source>
</evidence>
<dbReference type="SUPFAM" id="SSF53335">
    <property type="entry name" value="S-adenosyl-L-methionine-dependent methyltransferases"/>
    <property type="match status" value="1"/>
</dbReference>
<comment type="similarity">
    <text evidence="2">Belongs to the methyltransferase superfamily. Trimethylguanosine synthase family.</text>
</comment>
<dbReference type="InterPro" id="IPR019012">
    <property type="entry name" value="RNA_cap_Gua-N2-MeTrfase"/>
</dbReference>
<name>A0AAV0XYV2_9HEMI</name>
<reference evidence="8 9" key="1">
    <citation type="submission" date="2023-01" db="EMBL/GenBank/DDBJ databases">
        <authorList>
            <person name="Whitehead M."/>
        </authorList>
    </citation>
    <scope>NUCLEOTIDE SEQUENCE [LARGE SCALE GENOMIC DNA]</scope>
</reference>
<evidence type="ECO:0000313" key="9">
    <source>
        <dbReference type="Proteomes" id="UP001160148"/>
    </source>
</evidence>
<evidence type="ECO:0000256" key="4">
    <source>
        <dbReference type="ARBA" id="ARBA00048740"/>
    </source>
</evidence>
<comment type="catalytic activity">
    <reaction evidence="6">
        <text>a 5'-end (N(7)-methyl 5'-triphosphoguanosine)-ribonucleoside in snRNA + S-adenosyl-L-methionine = a 5'-end (N(2),N(7)-dimethyl 5'-triphosphoguanosine)-ribonucleoside in snRNA + S-adenosyl-L-homocysteine + H(+)</text>
        <dbReference type="Rhea" id="RHEA:78471"/>
        <dbReference type="Rhea" id="RHEA-COMP:19085"/>
        <dbReference type="Rhea" id="RHEA-COMP:19087"/>
        <dbReference type="ChEBI" id="CHEBI:15378"/>
        <dbReference type="ChEBI" id="CHEBI:57856"/>
        <dbReference type="ChEBI" id="CHEBI:59789"/>
        <dbReference type="ChEBI" id="CHEBI:156461"/>
        <dbReference type="ChEBI" id="CHEBI:172880"/>
    </reaction>
    <physiologicalReaction direction="left-to-right" evidence="6">
        <dbReference type="Rhea" id="RHEA:78472"/>
    </physiologicalReaction>
</comment>
<comment type="catalytic activity">
    <reaction evidence="3">
        <text>a 5'-end (N(2),N(7)-dimethyl 5'-triphosphoguanosine)-ribonucleoside in snoRNA + S-adenosyl-L-methionine = a 5'-end (N(2),N(2),N(7)-trimethyl 5'-triphosphoguanosine)-ribonucleoside in snoRNA + S-adenosyl-L-homocysteine + H(+)</text>
        <dbReference type="Rhea" id="RHEA:78507"/>
        <dbReference type="Rhea" id="RHEA-COMP:19088"/>
        <dbReference type="Rhea" id="RHEA-COMP:19090"/>
        <dbReference type="ChEBI" id="CHEBI:15378"/>
        <dbReference type="ChEBI" id="CHEBI:57856"/>
        <dbReference type="ChEBI" id="CHEBI:59789"/>
        <dbReference type="ChEBI" id="CHEBI:167623"/>
        <dbReference type="ChEBI" id="CHEBI:172880"/>
    </reaction>
    <physiologicalReaction direction="left-to-right" evidence="3">
        <dbReference type="Rhea" id="RHEA:78508"/>
    </physiologicalReaction>
</comment>
<keyword evidence="9" id="KW-1185">Reference proteome</keyword>
<dbReference type="Pfam" id="PF09445">
    <property type="entry name" value="Methyltransf_15"/>
    <property type="match status" value="1"/>
</dbReference>
<sequence>MQRRGAISRVDRHHKSSINTLRSPAVQQALRIRFPGAAGETASDCARLATLTLAFEIWFSAQSVGTVMFLAAEFLGPSSCQEQQTPLEVRWTTLRCLYAASRSHQPRGPTPLITVDIDSEKIMMAKQNAAIYGVLEKIEFVVGDFFKLASQL</sequence>
<dbReference type="GO" id="GO:0071164">
    <property type="term" value="F:RNA cap trimethylguanosine synthase activity"/>
    <property type="evidence" value="ECO:0007669"/>
    <property type="project" value="TreeGrafter"/>
</dbReference>
<comment type="catalytic activity">
    <reaction evidence="5">
        <text>a 5'-end (N(2),N(7)-dimethyl 5'-triphosphoguanosine)-ribonucleoside in snRNA + S-adenosyl-L-methionine = a 5'-end (N(2),N(2),N(7)-trimethyl 5'-triphosphoguanosine)-ribonucleoside in snRNA + S-adenosyl-L-homocysteine + H(+)</text>
        <dbReference type="Rhea" id="RHEA:78479"/>
        <dbReference type="Rhea" id="RHEA-COMP:19087"/>
        <dbReference type="Rhea" id="RHEA-COMP:19089"/>
        <dbReference type="ChEBI" id="CHEBI:15378"/>
        <dbReference type="ChEBI" id="CHEBI:57856"/>
        <dbReference type="ChEBI" id="CHEBI:59789"/>
        <dbReference type="ChEBI" id="CHEBI:167623"/>
        <dbReference type="ChEBI" id="CHEBI:172880"/>
    </reaction>
    <physiologicalReaction direction="left-to-right" evidence="5">
        <dbReference type="Rhea" id="RHEA:78480"/>
    </physiologicalReaction>
</comment>
<protein>
    <recommendedName>
        <fullName evidence="1">Trimethylguanosine synthase</fullName>
    </recommendedName>
    <alternativeName>
        <fullName evidence="7">Cap-specific guanine-N(2) methyltransferase</fullName>
    </alternativeName>
</protein>
<accession>A0AAV0XYV2</accession>
<dbReference type="AlphaFoldDB" id="A0AAV0XYV2"/>
<gene>
    <name evidence="8" type="ORF">MEUPH1_LOCUS27389</name>
</gene>
<evidence type="ECO:0000256" key="2">
    <source>
        <dbReference type="ARBA" id="ARBA00025783"/>
    </source>
</evidence>
<dbReference type="GO" id="GO:0005634">
    <property type="term" value="C:nucleus"/>
    <property type="evidence" value="ECO:0007669"/>
    <property type="project" value="TreeGrafter"/>
</dbReference>
<proteinExistence type="inferred from homology"/>
<evidence type="ECO:0000256" key="1">
    <source>
        <dbReference type="ARBA" id="ARBA00018517"/>
    </source>
</evidence>
<evidence type="ECO:0000313" key="8">
    <source>
        <dbReference type="EMBL" id="CAI6373673.1"/>
    </source>
</evidence>
<dbReference type="PANTHER" id="PTHR14741">
    <property type="entry name" value="S-ADENOSYLMETHIONINE-DEPENDENT METHYLTRANSFERASE RELATED"/>
    <property type="match status" value="1"/>
</dbReference>
<dbReference type="InterPro" id="IPR029063">
    <property type="entry name" value="SAM-dependent_MTases_sf"/>
</dbReference>
<dbReference type="Gene3D" id="3.40.50.150">
    <property type="entry name" value="Vaccinia Virus protein VP39"/>
    <property type="match status" value="1"/>
</dbReference>
<evidence type="ECO:0000256" key="3">
    <source>
        <dbReference type="ARBA" id="ARBA00047418"/>
    </source>
</evidence>
<evidence type="ECO:0000256" key="5">
    <source>
        <dbReference type="ARBA" id="ARBA00048763"/>
    </source>
</evidence>
<organism evidence="8 9">
    <name type="scientific">Macrosiphum euphorbiae</name>
    <name type="common">potato aphid</name>
    <dbReference type="NCBI Taxonomy" id="13131"/>
    <lineage>
        <taxon>Eukaryota</taxon>
        <taxon>Metazoa</taxon>
        <taxon>Ecdysozoa</taxon>
        <taxon>Arthropoda</taxon>
        <taxon>Hexapoda</taxon>
        <taxon>Insecta</taxon>
        <taxon>Pterygota</taxon>
        <taxon>Neoptera</taxon>
        <taxon>Paraneoptera</taxon>
        <taxon>Hemiptera</taxon>
        <taxon>Sternorrhyncha</taxon>
        <taxon>Aphidomorpha</taxon>
        <taxon>Aphidoidea</taxon>
        <taxon>Aphididae</taxon>
        <taxon>Macrosiphini</taxon>
        <taxon>Macrosiphum</taxon>
    </lineage>
</organism>
<comment type="catalytic activity">
    <reaction evidence="4">
        <text>a 5'-end (N(7)-methyl 5'-triphosphoguanosine)-ribonucleoside in snoRNA + S-adenosyl-L-methionine = a 5'-end (N(2),N(7)-dimethyl 5'-triphosphoguanosine)-ribonucleoside in snoRNA + S-adenosyl-L-homocysteine + H(+)</text>
        <dbReference type="Rhea" id="RHEA:78475"/>
        <dbReference type="Rhea" id="RHEA-COMP:19086"/>
        <dbReference type="Rhea" id="RHEA-COMP:19088"/>
        <dbReference type="ChEBI" id="CHEBI:15378"/>
        <dbReference type="ChEBI" id="CHEBI:57856"/>
        <dbReference type="ChEBI" id="CHEBI:59789"/>
        <dbReference type="ChEBI" id="CHEBI:156461"/>
        <dbReference type="ChEBI" id="CHEBI:172880"/>
    </reaction>
    <physiologicalReaction direction="left-to-right" evidence="4">
        <dbReference type="Rhea" id="RHEA:78476"/>
    </physiologicalReaction>
</comment>
<comment type="caution">
    <text evidence="8">The sequence shown here is derived from an EMBL/GenBank/DDBJ whole genome shotgun (WGS) entry which is preliminary data.</text>
</comment>
<dbReference type="PANTHER" id="PTHR14741:SF32">
    <property type="entry name" value="TRIMETHYLGUANOSINE SYNTHASE"/>
    <property type="match status" value="1"/>
</dbReference>